<dbReference type="Proteomes" id="UP000651050">
    <property type="component" value="Unassembled WGS sequence"/>
</dbReference>
<sequence length="120" mass="12760">MPLLYLDFDFSDEESGRGSFDAMASVLPERLPALLAEISEVLRWAVRSFGAAAAEADQGEWDFELQGVAEPDDALDVSFDAQRGTVELSPGPGSARVTLTLTLGGSPAFCDAFREAFAVG</sequence>
<protein>
    <submittedName>
        <fullName evidence="1">Uncharacterized protein</fullName>
    </submittedName>
</protein>
<name>A0A931H4J4_9BURK</name>
<gene>
    <name evidence="1" type="ORF">I5803_10420</name>
</gene>
<dbReference type="RefSeq" id="WP_196986298.1">
    <property type="nucleotide sequence ID" value="NZ_JADWYS010000001.1"/>
</dbReference>
<comment type="caution">
    <text evidence="1">The sequence shown here is derived from an EMBL/GenBank/DDBJ whole genome shotgun (WGS) entry which is preliminary data.</text>
</comment>
<evidence type="ECO:0000313" key="2">
    <source>
        <dbReference type="Proteomes" id="UP000651050"/>
    </source>
</evidence>
<organism evidence="1 2">
    <name type="scientific">Caenimonas aquaedulcis</name>
    <dbReference type="NCBI Taxonomy" id="2793270"/>
    <lineage>
        <taxon>Bacteria</taxon>
        <taxon>Pseudomonadati</taxon>
        <taxon>Pseudomonadota</taxon>
        <taxon>Betaproteobacteria</taxon>
        <taxon>Burkholderiales</taxon>
        <taxon>Comamonadaceae</taxon>
        <taxon>Caenimonas</taxon>
    </lineage>
</organism>
<accession>A0A931H4J4</accession>
<dbReference type="EMBL" id="JADWYS010000001">
    <property type="protein sequence ID" value="MBG9388436.1"/>
    <property type="molecule type" value="Genomic_DNA"/>
</dbReference>
<dbReference type="AlphaFoldDB" id="A0A931H4J4"/>
<reference evidence="1" key="1">
    <citation type="submission" date="2020-11" db="EMBL/GenBank/DDBJ databases">
        <title>Bacterial whole genome sequence for Caenimonas sp. DR4.4.</title>
        <authorList>
            <person name="Le V."/>
            <person name="Ko S.-R."/>
            <person name="Ahn C.-Y."/>
            <person name="Oh H.-M."/>
        </authorList>
    </citation>
    <scope>NUCLEOTIDE SEQUENCE</scope>
    <source>
        <strain evidence="1">DR4.4</strain>
    </source>
</reference>
<evidence type="ECO:0000313" key="1">
    <source>
        <dbReference type="EMBL" id="MBG9388436.1"/>
    </source>
</evidence>
<keyword evidence="2" id="KW-1185">Reference proteome</keyword>
<proteinExistence type="predicted"/>